<keyword evidence="7" id="KW-0501">Molybdenum cofactor biosynthesis</keyword>
<feature type="domain" description="MobA-like NTP transferase" evidence="8">
    <location>
        <begin position="1"/>
        <end position="148"/>
    </location>
</feature>
<dbReference type="AlphaFoldDB" id="E0XS51"/>
<organism evidence="9">
    <name type="scientific">uncultured alpha proteobacterium HF0070_14E07</name>
    <dbReference type="NCBI Taxonomy" id="710804"/>
    <lineage>
        <taxon>Bacteria</taxon>
        <taxon>Pseudomonadati</taxon>
        <taxon>Pseudomonadota</taxon>
        <taxon>Alphaproteobacteria</taxon>
        <taxon>environmental samples</taxon>
    </lineage>
</organism>
<evidence type="ECO:0000256" key="2">
    <source>
        <dbReference type="ARBA" id="ARBA00022679"/>
    </source>
</evidence>
<dbReference type="Gene3D" id="3.90.550.10">
    <property type="entry name" value="Spore Coat Polysaccharide Biosynthesis Protein SpsA, Chain A"/>
    <property type="match status" value="1"/>
</dbReference>
<dbReference type="InterPro" id="IPR025877">
    <property type="entry name" value="MobA-like_NTP_Trfase"/>
</dbReference>
<dbReference type="SUPFAM" id="SSF53448">
    <property type="entry name" value="Nucleotide-diphospho-sugar transferases"/>
    <property type="match status" value="1"/>
</dbReference>
<evidence type="ECO:0000256" key="4">
    <source>
        <dbReference type="ARBA" id="ARBA00022741"/>
    </source>
</evidence>
<keyword evidence="3" id="KW-0479">Metal-binding</keyword>
<dbReference type="PANTHER" id="PTHR19136:SF81">
    <property type="entry name" value="MOLYBDENUM COFACTOR GUANYLYLTRANSFERASE"/>
    <property type="match status" value="1"/>
</dbReference>
<evidence type="ECO:0000259" key="8">
    <source>
        <dbReference type="Pfam" id="PF12804"/>
    </source>
</evidence>
<name>E0XS51_9PROT</name>
<dbReference type="CDD" id="cd02503">
    <property type="entry name" value="MobA"/>
    <property type="match status" value="1"/>
</dbReference>
<dbReference type="GO" id="GO:1902758">
    <property type="term" value="P:bis(molybdopterin guanine dinucleotide)molybdenum biosynthetic process"/>
    <property type="evidence" value="ECO:0007669"/>
    <property type="project" value="TreeGrafter"/>
</dbReference>
<dbReference type="Pfam" id="PF12804">
    <property type="entry name" value="NTP_transf_3"/>
    <property type="match status" value="1"/>
</dbReference>
<evidence type="ECO:0000256" key="5">
    <source>
        <dbReference type="ARBA" id="ARBA00022842"/>
    </source>
</evidence>
<dbReference type="EMBL" id="GU474858">
    <property type="protein sequence ID" value="ADI17242.1"/>
    <property type="molecule type" value="Genomic_DNA"/>
</dbReference>
<dbReference type="GO" id="GO:0005525">
    <property type="term" value="F:GTP binding"/>
    <property type="evidence" value="ECO:0007669"/>
    <property type="project" value="UniProtKB-KW"/>
</dbReference>
<keyword evidence="5" id="KW-0460">Magnesium</keyword>
<accession>E0XS51</accession>
<evidence type="ECO:0000256" key="6">
    <source>
        <dbReference type="ARBA" id="ARBA00023134"/>
    </source>
</evidence>
<keyword evidence="6" id="KW-0342">GTP-binding</keyword>
<evidence type="ECO:0000256" key="3">
    <source>
        <dbReference type="ARBA" id="ARBA00022723"/>
    </source>
</evidence>
<evidence type="ECO:0000256" key="7">
    <source>
        <dbReference type="ARBA" id="ARBA00023150"/>
    </source>
</evidence>
<evidence type="ECO:0000313" key="9">
    <source>
        <dbReference type="EMBL" id="ADI17242.1"/>
    </source>
</evidence>
<reference evidence="9" key="1">
    <citation type="journal article" date="2011" name="Environ. Microbiol.">
        <title>Time-series analyses of Monterey Bay coastal microbial picoplankton using a 'genome proxy' microarray.</title>
        <authorList>
            <person name="Rich V.I."/>
            <person name="Pham V.D."/>
            <person name="Eppley J."/>
            <person name="Shi Y."/>
            <person name="DeLong E.F."/>
        </authorList>
    </citation>
    <scope>NUCLEOTIDE SEQUENCE</scope>
</reference>
<proteinExistence type="predicted"/>
<evidence type="ECO:0000256" key="1">
    <source>
        <dbReference type="ARBA" id="ARBA00022490"/>
    </source>
</evidence>
<dbReference type="GO" id="GO:0046872">
    <property type="term" value="F:metal ion binding"/>
    <property type="evidence" value="ECO:0007669"/>
    <property type="project" value="UniProtKB-KW"/>
</dbReference>
<keyword evidence="2" id="KW-0808">Transferase</keyword>
<sequence>MGGGHKSLLSLGGDTLLEHVIKRTSPQVDRLILNINEDTALFKFVNLPFVEDTIDGFAGPLAGVLAGMEWSKKNAPGSNWIATFAADTPFLPMDLVQKFLSTIEKTSAELVCASSKGRSHPVFGLWYVPLLEDLRRAIAKEGIRRIDAWTSRYNLQVVDFMVGEVDPFFNVNYPQDLDMARNLFALKT</sequence>
<keyword evidence="1" id="KW-0963">Cytoplasm</keyword>
<dbReference type="PANTHER" id="PTHR19136">
    <property type="entry name" value="MOLYBDENUM COFACTOR GUANYLYLTRANSFERASE"/>
    <property type="match status" value="1"/>
</dbReference>
<dbReference type="InterPro" id="IPR029044">
    <property type="entry name" value="Nucleotide-diphossugar_trans"/>
</dbReference>
<protein>
    <submittedName>
        <fullName evidence="9">Molybdopterin-guanine dinucleotide biosynthesis protein a</fullName>
    </submittedName>
</protein>
<dbReference type="NCBIfam" id="TIGR02665">
    <property type="entry name" value="molyb_mobA"/>
    <property type="match status" value="1"/>
</dbReference>
<keyword evidence="4" id="KW-0547">Nucleotide-binding</keyword>
<dbReference type="GO" id="GO:0016779">
    <property type="term" value="F:nucleotidyltransferase activity"/>
    <property type="evidence" value="ECO:0007669"/>
    <property type="project" value="UniProtKB-ARBA"/>
</dbReference>
<dbReference type="InterPro" id="IPR013482">
    <property type="entry name" value="Molybde_CF_guanTrfase"/>
</dbReference>